<dbReference type="Proteomes" id="UP000053573">
    <property type="component" value="Unassembled WGS sequence"/>
</dbReference>
<organism evidence="2 3">
    <name type="scientific">Blastomyces silverae</name>
    <dbReference type="NCBI Taxonomy" id="2060906"/>
    <lineage>
        <taxon>Eukaryota</taxon>
        <taxon>Fungi</taxon>
        <taxon>Dikarya</taxon>
        <taxon>Ascomycota</taxon>
        <taxon>Pezizomycotina</taxon>
        <taxon>Eurotiomycetes</taxon>
        <taxon>Eurotiomycetidae</taxon>
        <taxon>Onygenales</taxon>
        <taxon>Ajellomycetaceae</taxon>
        <taxon>Blastomyces</taxon>
    </lineage>
</organism>
<proteinExistence type="predicted"/>
<name>A0A0H1BF48_9EURO</name>
<comment type="caution">
    <text evidence="2">The sequence shown here is derived from an EMBL/GenBank/DDBJ whole genome shotgun (WGS) entry which is preliminary data.</text>
</comment>
<gene>
    <name evidence="2" type="ORF">EMPG_14926</name>
</gene>
<protein>
    <submittedName>
        <fullName evidence="2">Uncharacterized protein</fullName>
    </submittedName>
</protein>
<evidence type="ECO:0000313" key="3">
    <source>
        <dbReference type="Proteomes" id="UP000053573"/>
    </source>
</evidence>
<feature type="signal peptide" evidence="1">
    <location>
        <begin position="1"/>
        <end position="23"/>
    </location>
</feature>
<feature type="chain" id="PRO_5005199329" evidence="1">
    <location>
        <begin position="24"/>
        <end position="98"/>
    </location>
</feature>
<accession>A0A0H1BF48</accession>
<reference evidence="3" key="1">
    <citation type="journal article" date="2015" name="PLoS Genet.">
        <title>The dynamic genome and transcriptome of the human fungal pathogen Blastomyces and close relative Emmonsia.</title>
        <authorList>
            <person name="Munoz J.F."/>
            <person name="Gauthier G.M."/>
            <person name="Desjardins C.A."/>
            <person name="Gallo J.E."/>
            <person name="Holder J."/>
            <person name="Sullivan T.D."/>
            <person name="Marty A.J."/>
            <person name="Carmen J.C."/>
            <person name="Chen Z."/>
            <person name="Ding L."/>
            <person name="Gujja S."/>
            <person name="Magrini V."/>
            <person name="Misas E."/>
            <person name="Mitreva M."/>
            <person name="Priest M."/>
            <person name="Saif S."/>
            <person name="Whiston E.A."/>
            <person name="Young S."/>
            <person name="Zeng Q."/>
            <person name="Goldman W.E."/>
            <person name="Mardis E.R."/>
            <person name="Taylor J.W."/>
            <person name="McEwen J.G."/>
            <person name="Clay O.K."/>
            <person name="Klein B.S."/>
            <person name="Cuomo C.A."/>
        </authorList>
    </citation>
    <scope>NUCLEOTIDE SEQUENCE [LARGE SCALE GENOMIC DNA]</scope>
    <source>
        <strain evidence="3">UAMH 139</strain>
    </source>
</reference>
<sequence length="98" mass="10529">MSLGVGAIMSLLITLQKTRLANGWRTHMIFLETYIPALEFGSLSTSSPLGPAGATSLPNTQTTIRKSFLLKNGLAQKAMITSGQTEWCPGGDKTWQTS</sequence>
<evidence type="ECO:0000256" key="1">
    <source>
        <dbReference type="SAM" id="SignalP"/>
    </source>
</evidence>
<dbReference type="AlphaFoldDB" id="A0A0H1BF48"/>
<evidence type="ECO:0000313" key="2">
    <source>
        <dbReference type="EMBL" id="KLJ09647.1"/>
    </source>
</evidence>
<keyword evidence="3" id="KW-1185">Reference proteome</keyword>
<keyword evidence="1" id="KW-0732">Signal</keyword>
<dbReference type="EMBL" id="LDEV01002298">
    <property type="protein sequence ID" value="KLJ09647.1"/>
    <property type="molecule type" value="Genomic_DNA"/>
</dbReference>